<evidence type="ECO:0000313" key="2">
    <source>
        <dbReference type="Proteomes" id="UP000483802"/>
    </source>
</evidence>
<protein>
    <submittedName>
        <fullName evidence="1">Uncharacterized protein</fullName>
    </submittedName>
</protein>
<name>A0A6L6WVX1_9ACTN</name>
<comment type="caution">
    <text evidence="1">The sequence shown here is derived from an EMBL/GenBank/DDBJ whole genome shotgun (WGS) entry which is preliminary data.</text>
</comment>
<accession>A0A6L6WVX1</accession>
<dbReference type="Proteomes" id="UP000483802">
    <property type="component" value="Unassembled WGS sequence"/>
</dbReference>
<dbReference type="RefSeq" id="WP_157165755.1">
    <property type="nucleotide sequence ID" value="NZ_WPNZ01000006.1"/>
</dbReference>
<dbReference type="EMBL" id="WPNZ01000006">
    <property type="protein sequence ID" value="MVO85809.1"/>
    <property type="molecule type" value="Genomic_DNA"/>
</dbReference>
<reference evidence="1 2" key="1">
    <citation type="submission" date="2019-11" db="EMBL/GenBank/DDBJ databases">
        <title>Streptomyces typhae sp. nov., a novel endophytic actinomycete isolated from the root of cattail pollen (Typha angustifolia L.).</title>
        <authorList>
            <person name="Peng C."/>
        </authorList>
    </citation>
    <scope>NUCLEOTIDE SEQUENCE [LARGE SCALE GENOMIC DNA]</scope>
    <source>
        <strain evidence="2">p1417</strain>
    </source>
</reference>
<evidence type="ECO:0000313" key="1">
    <source>
        <dbReference type="EMBL" id="MVO85809.1"/>
    </source>
</evidence>
<proteinExistence type="predicted"/>
<gene>
    <name evidence="1" type="ORF">GPA10_13845</name>
</gene>
<sequence>MGADAMNVDAGVMDADAGATDADADVDADAGAMVLISPVMSVLPRAWSLLVEKP</sequence>
<keyword evidence="2" id="KW-1185">Reference proteome</keyword>
<organism evidence="1 2">
    <name type="scientific">Streptomyces typhae</name>
    <dbReference type="NCBI Taxonomy" id="2681492"/>
    <lineage>
        <taxon>Bacteria</taxon>
        <taxon>Bacillati</taxon>
        <taxon>Actinomycetota</taxon>
        <taxon>Actinomycetes</taxon>
        <taxon>Kitasatosporales</taxon>
        <taxon>Streptomycetaceae</taxon>
        <taxon>Streptomyces</taxon>
    </lineage>
</organism>
<dbReference type="AlphaFoldDB" id="A0A6L6WVX1"/>